<feature type="transmembrane region" description="Helical" evidence="1">
    <location>
        <begin position="21"/>
        <end position="41"/>
    </location>
</feature>
<sequence length="187" mass="20701">MEHGDDGEDWSPIPLRNVIQGHLTIATLMLPLYLLASWLVGLVLTDGAIPFETLFIVVVVSALVSAVPNACILHVLSVRERTDSPGRWYLGLQAVCLACIACLGMLLAPHAGWSALGVGLVMGIVNLSVNLLMEPREPLSRQEVAEKMEETGRMTREVFAEEISHVHDERRRRLDEVNRKHGVDKLH</sequence>
<keyword evidence="3" id="KW-1185">Reference proteome</keyword>
<dbReference type="Proteomes" id="UP000029050">
    <property type="component" value="Unassembled WGS sequence"/>
</dbReference>
<evidence type="ECO:0000256" key="1">
    <source>
        <dbReference type="SAM" id="Phobius"/>
    </source>
</evidence>
<dbReference type="AlphaFoldDB" id="A0A087CGC0"/>
<feature type="transmembrane region" description="Helical" evidence="1">
    <location>
        <begin position="113"/>
        <end position="133"/>
    </location>
</feature>
<organism evidence="2 3">
    <name type="scientific">Bifidobacterium psychraerophilum</name>
    <dbReference type="NCBI Taxonomy" id="218140"/>
    <lineage>
        <taxon>Bacteria</taxon>
        <taxon>Bacillati</taxon>
        <taxon>Actinomycetota</taxon>
        <taxon>Actinomycetes</taxon>
        <taxon>Bifidobacteriales</taxon>
        <taxon>Bifidobacteriaceae</taxon>
        <taxon>Bifidobacterium</taxon>
    </lineage>
</organism>
<evidence type="ECO:0000313" key="3">
    <source>
        <dbReference type="Proteomes" id="UP000029050"/>
    </source>
</evidence>
<keyword evidence="1" id="KW-1133">Transmembrane helix</keyword>
<reference evidence="2 3" key="1">
    <citation type="submission" date="2014-03" db="EMBL/GenBank/DDBJ databases">
        <title>Genomics of Bifidobacteria.</title>
        <authorList>
            <person name="Ventura M."/>
            <person name="Milani C."/>
            <person name="Lugli G.A."/>
        </authorList>
    </citation>
    <scope>NUCLEOTIDE SEQUENCE [LARGE SCALE GENOMIC DNA]</scope>
    <source>
        <strain evidence="2 3">LMG 21775</strain>
    </source>
</reference>
<accession>A0A087CGC0</accession>
<dbReference type="EMBL" id="JGZI01000009">
    <property type="protein sequence ID" value="KFI82320.1"/>
    <property type="molecule type" value="Genomic_DNA"/>
</dbReference>
<name>A0A087CGC0_9BIFI</name>
<dbReference type="eggNOG" id="ENOG5032EPK">
    <property type="taxonomic scope" value="Bacteria"/>
</dbReference>
<evidence type="ECO:0000313" key="2">
    <source>
        <dbReference type="EMBL" id="KFI82320.1"/>
    </source>
</evidence>
<feature type="transmembrane region" description="Helical" evidence="1">
    <location>
        <begin position="88"/>
        <end position="107"/>
    </location>
</feature>
<feature type="transmembrane region" description="Helical" evidence="1">
    <location>
        <begin position="53"/>
        <end position="76"/>
    </location>
</feature>
<comment type="caution">
    <text evidence="2">The sequence shown here is derived from an EMBL/GenBank/DDBJ whole genome shotgun (WGS) entry which is preliminary data.</text>
</comment>
<proteinExistence type="predicted"/>
<keyword evidence="1" id="KW-0812">Transmembrane</keyword>
<gene>
    <name evidence="2" type="ORF">BPSY_1171</name>
</gene>
<protein>
    <submittedName>
        <fullName evidence="2">Uncharacterized protein</fullName>
    </submittedName>
</protein>
<keyword evidence="1" id="KW-0472">Membrane</keyword>